<reference evidence="2" key="2">
    <citation type="journal article" date="2020" name="Front. Microbiol.">
        <title>Genetic Variants of the DSF Quorum Sensing System in Stenotrophomonas maltophilia Influence Virulence and Resistance Phenotypes Among Genotypically Diverse Clinical Isolates.</title>
        <authorList>
            <person name="Yero D."/>
            <person name="Huedo P."/>
            <person name="Conchillo-Sole O."/>
            <person name="Martinez-Servat S."/>
            <person name="Mamat U."/>
            <person name="Coves X."/>
            <person name="Llanas F."/>
            <person name="Roca I."/>
            <person name="Vila J."/>
            <person name="Schaible U.E."/>
            <person name="Daura X."/>
            <person name="Gibert I."/>
        </authorList>
    </citation>
    <scope>NUCLEOTIDE SEQUENCE</scope>
    <source>
        <strain evidence="2">OG156</strain>
    </source>
</reference>
<name>A0A2J0T1X2_STEMA</name>
<dbReference type="EMBL" id="RAUE01000003">
    <property type="protein sequence ID" value="MBA0309925.1"/>
    <property type="molecule type" value="Genomic_DNA"/>
</dbReference>
<reference evidence="2" key="1">
    <citation type="submission" date="2018-09" db="EMBL/GenBank/DDBJ databases">
        <authorList>
            <person name="Groschel M."/>
            <person name="Kohl T."/>
            <person name="Conchillo-Sole O."/>
            <person name="Mamat U."/>
            <person name="Yero D."/>
            <person name="Niemann S."/>
            <person name="Daura X."/>
            <person name="Gibert I."/>
        </authorList>
    </citation>
    <scope>NUCLEOTIDE SEQUENCE</scope>
    <source>
        <strain evidence="2">OG156</strain>
    </source>
</reference>
<dbReference type="AlphaFoldDB" id="A0A2J0T1X2"/>
<protein>
    <recommendedName>
        <fullName evidence="1">Wadjet protein JetD C-terminal domain-containing protein</fullName>
    </recommendedName>
</protein>
<proteinExistence type="predicted"/>
<organism evidence="2 3">
    <name type="scientific">Stenotrophomonas maltophilia</name>
    <name type="common">Pseudomonas maltophilia</name>
    <name type="synonym">Xanthomonas maltophilia</name>
    <dbReference type="NCBI Taxonomy" id="40324"/>
    <lineage>
        <taxon>Bacteria</taxon>
        <taxon>Pseudomonadati</taxon>
        <taxon>Pseudomonadota</taxon>
        <taxon>Gammaproteobacteria</taxon>
        <taxon>Lysobacterales</taxon>
        <taxon>Lysobacteraceae</taxon>
        <taxon>Stenotrophomonas</taxon>
        <taxon>Stenotrophomonas maltophilia group</taxon>
    </lineage>
</organism>
<dbReference type="OrthoDB" id="186173at2"/>
<comment type="caution">
    <text evidence="2">The sequence shown here is derived from an EMBL/GenBank/DDBJ whole genome shotgun (WGS) entry which is preliminary data.</text>
</comment>
<dbReference type="InterPro" id="IPR024534">
    <property type="entry name" value="JetD_C"/>
</dbReference>
<dbReference type="Proteomes" id="UP000822271">
    <property type="component" value="Unassembled WGS sequence"/>
</dbReference>
<gene>
    <name evidence="2" type="ORF">D7Y33_02680</name>
</gene>
<evidence type="ECO:0000313" key="2">
    <source>
        <dbReference type="EMBL" id="MBA0309925.1"/>
    </source>
</evidence>
<dbReference type="Pfam" id="PF09983">
    <property type="entry name" value="JetD_C"/>
    <property type="match status" value="1"/>
</dbReference>
<evidence type="ECO:0000313" key="3">
    <source>
        <dbReference type="Proteomes" id="UP000822271"/>
    </source>
</evidence>
<feature type="domain" description="Wadjet protein JetD C-terminal" evidence="1">
    <location>
        <begin position="258"/>
        <end position="352"/>
    </location>
</feature>
<dbReference type="RefSeq" id="WP_017354465.1">
    <property type="nucleotide sequence ID" value="NZ_CP027562.1"/>
</dbReference>
<sequence length="403" mass="43982">MTIARAFLTSIFNRSQNAVSRGKDERIALRLTESSCPEFFSLRSIEDARAFRSELELAERSGAIEIKAKVMVQPPLDVAGVAVLNLAKLANFLGARLRRDSVSEARSMLDTHTGLFPVLTEVIERWSLGHKVRGQEATDASVAQILDAIRLISARRGVVRDELLRRVSAMMFGDSKRVEGIVKWIDLLWFNSIAPSGLDSSEVFSAIGLHKEPLPVLISGPLTVVTSTTVVGVVHPYLGFAPAHITGFVPNPAVLSWRVLTIENRQTFHEFAEAASDQVGLVLLYTGGMPSPSWRQVYMLILKSLPCQTTQAFHFGDLDEGGMRIGAVIAGSAAEAGFTLKPWLMDPRELIGLGYALKPTAESVSSAISRTCRSIGWNDLAIHVETHPGTLEQEVLLPQFPGS</sequence>
<accession>A0A2J0T1X2</accession>
<evidence type="ECO:0000259" key="1">
    <source>
        <dbReference type="Pfam" id="PF09983"/>
    </source>
</evidence>